<protein>
    <submittedName>
        <fullName evidence="1">Uncharacterized protein</fullName>
    </submittedName>
</protein>
<accession>E6PH75</accession>
<name>E6PH75_9ZZZZ</name>
<sequence>MKNARANLAIALLLASSTTTAMASTITHPIRIATCRPEAVGSAMWSYSDGFYPSYPYYWSDNFGGMFYQPPTRTYPLLSIAYVNQTHCVMKKIEFGLLARGRIVAEVRDLGTFTPGALIRHQFGLSRNVLPLGTSFSKCVPLRIAFKNGTTWKNPHLKQLRRSIFSRR</sequence>
<reference evidence="1" key="1">
    <citation type="submission" date="2009-10" db="EMBL/GenBank/DDBJ databases">
        <title>Diversity of trophic interactions inside an arsenic-rich microbial ecosystem.</title>
        <authorList>
            <person name="Bertin P.N."/>
            <person name="Heinrich-Salmeron A."/>
            <person name="Pelletier E."/>
            <person name="Goulhen-Chollet F."/>
            <person name="Arsene-Ploetze F."/>
            <person name="Gallien S."/>
            <person name="Calteau A."/>
            <person name="Vallenet D."/>
            <person name="Casiot C."/>
            <person name="Chane-Woon-Ming B."/>
            <person name="Giloteaux L."/>
            <person name="Barakat M."/>
            <person name="Bonnefoy V."/>
            <person name="Bruneel O."/>
            <person name="Chandler M."/>
            <person name="Cleiss J."/>
            <person name="Duran R."/>
            <person name="Elbaz-Poulichet F."/>
            <person name="Fonknechten N."/>
            <person name="Lauga B."/>
            <person name="Mornico D."/>
            <person name="Ortet P."/>
            <person name="Schaeffer C."/>
            <person name="Siguier P."/>
            <person name="Alexander Thil Smith A."/>
            <person name="Van Dorsselaer A."/>
            <person name="Weissenbach J."/>
            <person name="Medigue C."/>
            <person name="Le Paslier D."/>
        </authorList>
    </citation>
    <scope>NUCLEOTIDE SEQUENCE</scope>
</reference>
<comment type="caution">
    <text evidence="1">The sequence shown here is derived from an EMBL/GenBank/DDBJ whole genome shotgun (WGS) entry which is preliminary data.</text>
</comment>
<organism evidence="1">
    <name type="scientific">mine drainage metagenome</name>
    <dbReference type="NCBI Taxonomy" id="410659"/>
    <lineage>
        <taxon>unclassified sequences</taxon>
        <taxon>metagenomes</taxon>
        <taxon>ecological metagenomes</taxon>
    </lineage>
</organism>
<dbReference type="EMBL" id="CABL01000016">
    <property type="protein sequence ID" value="CBH75813.1"/>
    <property type="molecule type" value="Genomic_DNA"/>
</dbReference>
<proteinExistence type="predicted"/>
<evidence type="ECO:0000313" key="1">
    <source>
        <dbReference type="EMBL" id="CBH75813.1"/>
    </source>
</evidence>
<dbReference type="AlphaFoldDB" id="E6PH75"/>
<gene>
    <name evidence="1" type="ORF">CARN1_1211</name>
</gene>